<evidence type="ECO:0000313" key="2">
    <source>
        <dbReference type="Proteomes" id="UP000653477"/>
    </source>
</evidence>
<evidence type="ECO:0000313" key="1">
    <source>
        <dbReference type="EMBL" id="GGM53891.1"/>
    </source>
</evidence>
<sequence length="63" mass="7555">MEIAYSTTSIEKKTNTHTNNIRITLQAPRFRWRGTWEYCEATLMEELNTSHKLKKTNQYWSAM</sequence>
<proteinExistence type="predicted"/>
<keyword evidence="2" id="KW-1185">Reference proteome</keyword>
<name>A0ABQ2H867_9PORP</name>
<protein>
    <submittedName>
        <fullName evidence="1">Uncharacterized protein</fullName>
    </submittedName>
</protein>
<dbReference type="Proteomes" id="UP000653477">
    <property type="component" value="Unassembled WGS sequence"/>
</dbReference>
<reference evidence="2" key="1">
    <citation type="journal article" date="2019" name="Int. J. Syst. Evol. Microbiol.">
        <title>The Global Catalogue of Microorganisms (GCM) 10K type strain sequencing project: providing services to taxonomists for standard genome sequencing and annotation.</title>
        <authorList>
            <consortium name="The Broad Institute Genomics Platform"/>
            <consortium name="The Broad Institute Genome Sequencing Center for Infectious Disease"/>
            <person name="Wu L."/>
            <person name="Ma J."/>
        </authorList>
    </citation>
    <scope>NUCLEOTIDE SEQUENCE [LARGE SCALE GENOMIC DNA]</scope>
    <source>
        <strain evidence="2">JCM 30531</strain>
    </source>
</reference>
<organism evidence="1 2">
    <name type="scientific">Porphyromonas pasteri</name>
    <dbReference type="NCBI Taxonomy" id="1583331"/>
    <lineage>
        <taxon>Bacteria</taxon>
        <taxon>Pseudomonadati</taxon>
        <taxon>Bacteroidota</taxon>
        <taxon>Bacteroidia</taxon>
        <taxon>Bacteroidales</taxon>
        <taxon>Porphyromonadaceae</taxon>
        <taxon>Porphyromonas</taxon>
    </lineage>
</organism>
<dbReference type="EMBL" id="BMPU01000003">
    <property type="protein sequence ID" value="GGM53891.1"/>
    <property type="molecule type" value="Genomic_DNA"/>
</dbReference>
<accession>A0ABQ2H867</accession>
<gene>
    <name evidence="1" type="ORF">GCM10007088_10790</name>
</gene>
<comment type="caution">
    <text evidence="1">The sequence shown here is derived from an EMBL/GenBank/DDBJ whole genome shotgun (WGS) entry which is preliminary data.</text>
</comment>